<dbReference type="SUPFAM" id="SSF51735">
    <property type="entry name" value="NAD(P)-binding Rossmann-fold domains"/>
    <property type="match status" value="1"/>
</dbReference>
<dbReference type="InterPro" id="IPR023214">
    <property type="entry name" value="HAD_sf"/>
</dbReference>
<evidence type="ECO:0000313" key="4">
    <source>
        <dbReference type="EMBL" id="KAK9901458.1"/>
    </source>
</evidence>
<dbReference type="Proteomes" id="UP001457282">
    <property type="component" value="Unassembled WGS sequence"/>
</dbReference>
<proteinExistence type="inferred from homology"/>
<organism evidence="5 6">
    <name type="scientific">Rubus argutus</name>
    <name type="common">Southern blackberry</name>
    <dbReference type="NCBI Taxonomy" id="59490"/>
    <lineage>
        <taxon>Eukaryota</taxon>
        <taxon>Viridiplantae</taxon>
        <taxon>Streptophyta</taxon>
        <taxon>Embryophyta</taxon>
        <taxon>Tracheophyta</taxon>
        <taxon>Spermatophyta</taxon>
        <taxon>Magnoliopsida</taxon>
        <taxon>eudicotyledons</taxon>
        <taxon>Gunneridae</taxon>
        <taxon>Pentapetalae</taxon>
        <taxon>rosids</taxon>
        <taxon>fabids</taxon>
        <taxon>Rosales</taxon>
        <taxon>Rosaceae</taxon>
        <taxon>Rosoideae</taxon>
        <taxon>Rosoideae incertae sedis</taxon>
        <taxon>Rubus</taxon>
    </lineage>
</organism>
<keyword evidence="6" id="KW-1185">Reference proteome</keyword>
<comment type="similarity">
    <text evidence="1">Belongs to the short-chain dehydrogenases/reductases (SDR) family.</text>
</comment>
<dbReference type="AlphaFoldDB" id="A0AAW1VQD8"/>
<evidence type="ECO:0000256" key="2">
    <source>
        <dbReference type="ARBA" id="ARBA00022857"/>
    </source>
</evidence>
<dbReference type="Gene3D" id="3.40.50.720">
    <property type="entry name" value="NAD(P)-binding Rossmann-like Domain"/>
    <property type="match status" value="1"/>
</dbReference>
<evidence type="ECO:0000313" key="5">
    <source>
        <dbReference type="EMBL" id="KAK9910528.1"/>
    </source>
</evidence>
<dbReference type="GO" id="GO:0016020">
    <property type="term" value="C:membrane"/>
    <property type="evidence" value="ECO:0007669"/>
    <property type="project" value="TreeGrafter"/>
</dbReference>
<comment type="caution">
    <text evidence="5">The sequence shown here is derived from an EMBL/GenBank/DDBJ whole genome shotgun (WGS) entry which is preliminary data.</text>
</comment>
<evidence type="ECO:0000313" key="6">
    <source>
        <dbReference type="Proteomes" id="UP001457282"/>
    </source>
</evidence>
<gene>
    <name evidence="4" type="ORF">M0R45_002089</name>
    <name evidence="5" type="ORF">M0R45_034486</name>
</gene>
<accession>A0AAW1VQD8</accession>
<keyword evidence="3" id="KW-0560">Oxidoreductase</keyword>
<reference evidence="5 6" key="1">
    <citation type="journal article" date="2023" name="G3 (Bethesda)">
        <title>A chromosome-length genome assembly and annotation of blackberry (Rubus argutus, cv. 'Hillquist').</title>
        <authorList>
            <person name="Bruna T."/>
            <person name="Aryal R."/>
            <person name="Dudchenko O."/>
            <person name="Sargent D.J."/>
            <person name="Mead D."/>
            <person name="Buti M."/>
            <person name="Cavallini A."/>
            <person name="Hytonen T."/>
            <person name="Andres J."/>
            <person name="Pham M."/>
            <person name="Weisz D."/>
            <person name="Mascagni F."/>
            <person name="Usai G."/>
            <person name="Natali L."/>
            <person name="Bassil N."/>
            <person name="Fernandez G.E."/>
            <person name="Lomsadze A."/>
            <person name="Armour M."/>
            <person name="Olukolu B."/>
            <person name="Poorten T."/>
            <person name="Britton C."/>
            <person name="Davik J."/>
            <person name="Ashrafi H."/>
            <person name="Aiden E.L."/>
            <person name="Borodovsky M."/>
            <person name="Worthington M."/>
        </authorList>
    </citation>
    <scope>NUCLEOTIDE SEQUENCE [LARGE SCALE GENOMIC DNA]</scope>
    <source>
        <strain evidence="5">PI 553951</strain>
    </source>
</reference>
<dbReference type="PANTHER" id="PTHR43490">
    <property type="entry name" value="(+)-NEOMENTHOL DEHYDROGENASE"/>
    <property type="match status" value="1"/>
</dbReference>
<dbReference type="Gene3D" id="3.40.50.1000">
    <property type="entry name" value="HAD superfamily/HAD-like"/>
    <property type="match status" value="1"/>
</dbReference>
<dbReference type="GO" id="GO:0016491">
    <property type="term" value="F:oxidoreductase activity"/>
    <property type="evidence" value="ECO:0007669"/>
    <property type="project" value="UniProtKB-KW"/>
</dbReference>
<keyword evidence="2" id="KW-0521">NADP</keyword>
<name>A0AAW1VQD8_RUBAR</name>
<evidence type="ECO:0000256" key="1">
    <source>
        <dbReference type="ARBA" id="ARBA00006484"/>
    </source>
</evidence>
<dbReference type="EMBL" id="JBEDUW010000304">
    <property type="protein sequence ID" value="KAK9901458.1"/>
    <property type="molecule type" value="Genomic_DNA"/>
</dbReference>
<dbReference type="EMBL" id="JBEDUW010000007">
    <property type="protein sequence ID" value="KAK9910528.1"/>
    <property type="molecule type" value="Genomic_DNA"/>
</dbReference>
<dbReference type="InterPro" id="IPR036291">
    <property type="entry name" value="NAD(P)-bd_dom_sf"/>
</dbReference>
<evidence type="ECO:0000256" key="3">
    <source>
        <dbReference type="ARBA" id="ARBA00023002"/>
    </source>
</evidence>
<dbReference type="PANTHER" id="PTHR43490:SF98">
    <property type="entry name" value="OS02G0640600 PROTEIN"/>
    <property type="match status" value="1"/>
</dbReference>
<protein>
    <submittedName>
        <fullName evidence="5">Uncharacterized protein</fullName>
    </submittedName>
</protein>
<sequence>MAVMKPGVIALFDVDGTLTAPRKDATLEMLGFMRELRKVHNPRMWKCTFFFRCSFMMRVWAVSVFVDDHILVGMRVVTVGIVGGSDLSKITKQLGRTDLKASRASDAENLTEERVEEVLSEFPKDFTEDMLETKGWPPTHSVYTLSKAALNAYTRHVAKNYPNLCFNYVDLGFVKTDLSCNAGILTLDEGAKSVVRMAMAANDNPSGLYFYICTRGLALLINISKPIFQFPE</sequence>